<feature type="domain" description="DUF4131" evidence="8">
    <location>
        <begin position="44"/>
        <end position="197"/>
    </location>
</feature>
<feature type="transmembrane region" description="Helical" evidence="6">
    <location>
        <begin position="394"/>
        <end position="416"/>
    </location>
</feature>
<protein>
    <submittedName>
        <fullName evidence="9">ComE operon protein 3</fullName>
    </submittedName>
</protein>
<evidence type="ECO:0000256" key="4">
    <source>
        <dbReference type="ARBA" id="ARBA00022989"/>
    </source>
</evidence>
<dbReference type="EMBL" id="CP022540">
    <property type="protein sequence ID" value="ASP21415.1"/>
    <property type="molecule type" value="Genomic_DNA"/>
</dbReference>
<dbReference type="PANTHER" id="PTHR30619:SF1">
    <property type="entry name" value="RECOMBINATION PROTEIN 2"/>
    <property type="match status" value="1"/>
</dbReference>
<feature type="transmembrane region" description="Helical" evidence="6">
    <location>
        <begin position="340"/>
        <end position="357"/>
    </location>
</feature>
<feature type="transmembrane region" description="Helical" evidence="6">
    <location>
        <begin position="486"/>
        <end position="510"/>
    </location>
</feature>
<dbReference type="AlphaFoldDB" id="A0A222E5E3"/>
<feature type="transmembrane region" description="Helical" evidence="6">
    <location>
        <begin position="66"/>
        <end position="85"/>
    </location>
</feature>
<dbReference type="PANTHER" id="PTHR30619">
    <property type="entry name" value="DNA INTERNALIZATION/COMPETENCE PROTEIN COMEC/REC2"/>
    <property type="match status" value="1"/>
</dbReference>
<dbReference type="KEGG" id="aht:ANTHELSMS3_02760"/>
<dbReference type="Proteomes" id="UP000203589">
    <property type="component" value="Chromosome"/>
</dbReference>
<evidence type="ECO:0000259" key="8">
    <source>
        <dbReference type="Pfam" id="PF13567"/>
    </source>
</evidence>
<keyword evidence="3 6" id="KW-0812">Transmembrane</keyword>
<evidence type="ECO:0000256" key="1">
    <source>
        <dbReference type="ARBA" id="ARBA00004651"/>
    </source>
</evidence>
<feature type="transmembrane region" description="Helical" evidence="6">
    <location>
        <begin position="20"/>
        <end position="37"/>
    </location>
</feature>
<keyword evidence="5 6" id="KW-0472">Membrane</keyword>
<keyword evidence="4 6" id="KW-1133">Transmembrane helix</keyword>
<dbReference type="InterPro" id="IPR052159">
    <property type="entry name" value="Competence_DNA_uptake"/>
</dbReference>
<dbReference type="OrthoDB" id="9790149at2"/>
<evidence type="ECO:0000256" key="6">
    <source>
        <dbReference type="SAM" id="Phobius"/>
    </source>
</evidence>
<reference evidence="9 10" key="1">
    <citation type="submission" date="2017-07" db="EMBL/GenBank/DDBJ databases">
        <title>Genome Sequence of Antarctobacter heliothermus Strain SMS3 Isolated from a culture of the Diatom Skeletonema marinoi.</title>
        <authorList>
            <person name="Topel M."/>
            <person name="Pinder M.I.M."/>
            <person name="Johansson O.N."/>
            <person name="Kourtchenko O."/>
            <person name="Godhe A."/>
            <person name="Clarke A.K."/>
        </authorList>
    </citation>
    <scope>NUCLEOTIDE SEQUENCE [LARGE SCALE GENOMIC DNA]</scope>
    <source>
        <strain evidence="9 10">SMS3</strain>
    </source>
</reference>
<evidence type="ECO:0000256" key="3">
    <source>
        <dbReference type="ARBA" id="ARBA00022692"/>
    </source>
</evidence>
<dbReference type="RefSeq" id="WP_094035333.1">
    <property type="nucleotide sequence ID" value="NZ_CP022540.1"/>
</dbReference>
<feature type="domain" description="ComEC/Rec2-related protein" evidence="7">
    <location>
        <begin position="236"/>
        <end position="513"/>
    </location>
</feature>
<name>A0A222E5E3_9RHOB</name>
<dbReference type="Pfam" id="PF03772">
    <property type="entry name" value="Competence"/>
    <property type="match status" value="1"/>
</dbReference>
<evidence type="ECO:0000313" key="9">
    <source>
        <dbReference type="EMBL" id="ASP21415.1"/>
    </source>
</evidence>
<proteinExistence type="predicted"/>
<evidence type="ECO:0000256" key="5">
    <source>
        <dbReference type="ARBA" id="ARBA00023136"/>
    </source>
</evidence>
<organism evidence="9 10">
    <name type="scientific">Antarctobacter heliothermus</name>
    <dbReference type="NCBI Taxonomy" id="74033"/>
    <lineage>
        <taxon>Bacteria</taxon>
        <taxon>Pseudomonadati</taxon>
        <taxon>Pseudomonadota</taxon>
        <taxon>Alphaproteobacteria</taxon>
        <taxon>Rhodobacterales</taxon>
        <taxon>Roseobacteraceae</taxon>
        <taxon>Antarctobacter</taxon>
    </lineage>
</organism>
<dbReference type="GO" id="GO:0005886">
    <property type="term" value="C:plasma membrane"/>
    <property type="evidence" value="ECO:0007669"/>
    <property type="project" value="UniProtKB-SubCell"/>
</dbReference>
<dbReference type="NCBIfam" id="TIGR00360">
    <property type="entry name" value="ComEC_N-term"/>
    <property type="match status" value="1"/>
</dbReference>
<keyword evidence="2" id="KW-1003">Cell membrane</keyword>
<feature type="transmembrane region" description="Helical" evidence="6">
    <location>
        <begin position="363"/>
        <end position="382"/>
    </location>
</feature>
<comment type="subcellular location">
    <subcellularLocation>
        <location evidence="1">Cell membrane</location>
        <topology evidence="1">Multi-pass membrane protein</topology>
    </subcellularLocation>
</comment>
<sequence length="689" mass="73045">MAHPLSWLATVLLGQRGHLFPWAPVCLATGIGIFFALKVEPPEPLLWACGSLGLLAVLQHRAGPVWGPLLAAIALASLGFALAGARAHQVAGPVLDFRYYGAVEGRVIQIDRSASDAVRLTLDRVVLERMDPDDVPTRVRVSLHGTQGYLDPKPGQVVILTGHLSPPGGAVEPGGFDFRRHAWFLRLGAVGYTRKPVLLLEPAGEGLRVARLRLWLSARVQAALPGERGAFAAAIMTGDRSGMGQDTLQVLRDSNLAHILAISGLHMGLLAGFVFAALRVALLLHPHVRHHWPVKKLAAGGALLAASGYLALSGGNVATERAFMMVAAALCAMMLDRRALSLRSVAIAALVVLVMRPEALMGPGFQMSFAATTALVAVFERLTIWQRDHELPRWIAPVLSVVVSSAVAGAATAPVGMAHFNQIAQYGLLANLAAVPVMGIWVVPLAVLAALLMPFGLDWIALEIMALGLGWILGVAHTVAGWEGSVGHIVAPAPVVLPLIAVGGLILCLWRGRGRLAGLAPLGLAAVLWAGTERPPVLIADSGTLVGLMTPQGRALSLDRGSAFVAGVWLENDGQGYDQPQAAALWPEPVADRMALAELDGLHLMHLQGKRAAARVETCQPGQIIVSSVDIDLPGGCEVFDPARLRHSGSVAVWMEQGTPRIVTDRDASGTRLWHGVTPKPFRLAWRTQ</sequence>
<feature type="transmembrane region" description="Helical" evidence="6">
    <location>
        <begin position="459"/>
        <end position="480"/>
    </location>
</feature>
<accession>A0A222E5E3</accession>
<evidence type="ECO:0000256" key="2">
    <source>
        <dbReference type="ARBA" id="ARBA00022475"/>
    </source>
</evidence>
<dbReference type="InterPro" id="IPR004477">
    <property type="entry name" value="ComEC_N"/>
</dbReference>
<dbReference type="InterPro" id="IPR025405">
    <property type="entry name" value="DUF4131"/>
</dbReference>
<feature type="transmembrane region" description="Helical" evidence="6">
    <location>
        <begin position="428"/>
        <end position="452"/>
    </location>
</feature>
<gene>
    <name evidence="9" type="primary">comEC</name>
    <name evidence="9" type="ORF">ANTHELSMS3_02760</name>
</gene>
<evidence type="ECO:0000259" key="7">
    <source>
        <dbReference type="Pfam" id="PF03772"/>
    </source>
</evidence>
<dbReference type="Pfam" id="PF13567">
    <property type="entry name" value="DUF4131"/>
    <property type="match status" value="1"/>
</dbReference>
<feature type="transmembrane region" description="Helical" evidence="6">
    <location>
        <begin position="298"/>
        <end position="319"/>
    </location>
</feature>
<keyword evidence="10" id="KW-1185">Reference proteome</keyword>
<feature type="transmembrane region" description="Helical" evidence="6">
    <location>
        <begin position="256"/>
        <end position="278"/>
    </location>
</feature>
<evidence type="ECO:0000313" key="10">
    <source>
        <dbReference type="Proteomes" id="UP000203589"/>
    </source>
</evidence>